<sequence>MVQHPKCVGVAVRERLCVPGDAALIVGKRRISVLEFSTSPKPVKLTSHGYFDFFSAGDLLVQDEEGYYYFVDRLGDTFRWRGENVSTTEVENIVSRVINFADCAVYGVEVPHNEGRAGMLSLVSNPGSRKRTSSVSAGAGPGDADVSPAEQLARETQALNDLAVTFAAQLPVYARPLFVRFS</sequence>
<dbReference type="OrthoDB" id="288590at2759"/>
<evidence type="ECO:0000256" key="4">
    <source>
        <dbReference type="ARBA" id="ARBA00022840"/>
    </source>
</evidence>
<organism evidence="6 7">
    <name type="scientific">Dibothriocephalus latus</name>
    <name type="common">Fish tapeworm</name>
    <name type="synonym">Diphyllobothrium latum</name>
    <dbReference type="NCBI Taxonomy" id="60516"/>
    <lineage>
        <taxon>Eukaryota</taxon>
        <taxon>Metazoa</taxon>
        <taxon>Spiralia</taxon>
        <taxon>Lophotrochozoa</taxon>
        <taxon>Platyhelminthes</taxon>
        <taxon>Cestoda</taxon>
        <taxon>Eucestoda</taxon>
        <taxon>Diphyllobothriidea</taxon>
        <taxon>Diphyllobothriidae</taxon>
        <taxon>Dibothriocephalus</taxon>
    </lineage>
</organism>
<evidence type="ECO:0000256" key="5">
    <source>
        <dbReference type="SAM" id="MobiDB-lite"/>
    </source>
</evidence>
<name>A0A3P6RFZ5_DIBLA</name>
<dbReference type="PANTHER" id="PTHR43107">
    <property type="entry name" value="LONG-CHAIN FATTY ACID TRANSPORT PROTEIN"/>
    <property type="match status" value="1"/>
</dbReference>
<protein>
    <recommendedName>
        <fullName evidence="8">AMP-dependent synthetase/ligase domain-containing protein</fullName>
    </recommendedName>
</protein>
<dbReference type="Proteomes" id="UP000281553">
    <property type="component" value="Unassembled WGS sequence"/>
</dbReference>
<dbReference type="Gene3D" id="3.30.300.30">
    <property type="match status" value="1"/>
</dbReference>
<feature type="region of interest" description="Disordered" evidence="5">
    <location>
        <begin position="121"/>
        <end position="147"/>
    </location>
</feature>
<evidence type="ECO:0008006" key="8">
    <source>
        <dbReference type="Google" id="ProtNLM"/>
    </source>
</evidence>
<feature type="non-terminal residue" evidence="6">
    <location>
        <position position="182"/>
    </location>
</feature>
<keyword evidence="7" id="KW-1185">Reference proteome</keyword>
<proteinExistence type="inferred from homology"/>
<dbReference type="EMBL" id="UYRU01019902">
    <property type="protein sequence ID" value="VDK54843.1"/>
    <property type="molecule type" value="Genomic_DNA"/>
</dbReference>
<evidence type="ECO:0000256" key="2">
    <source>
        <dbReference type="ARBA" id="ARBA00022598"/>
    </source>
</evidence>
<dbReference type="GO" id="GO:0005886">
    <property type="term" value="C:plasma membrane"/>
    <property type="evidence" value="ECO:0007669"/>
    <property type="project" value="TreeGrafter"/>
</dbReference>
<dbReference type="InterPro" id="IPR045851">
    <property type="entry name" value="AMP-bd_C_sf"/>
</dbReference>
<dbReference type="GO" id="GO:0005324">
    <property type="term" value="F:long-chain fatty acid transmembrane transporter activity"/>
    <property type="evidence" value="ECO:0007669"/>
    <property type="project" value="TreeGrafter"/>
</dbReference>
<dbReference type="GO" id="GO:0005524">
    <property type="term" value="F:ATP binding"/>
    <property type="evidence" value="ECO:0007669"/>
    <property type="project" value="UniProtKB-KW"/>
</dbReference>
<keyword evidence="4" id="KW-0067">ATP-binding</keyword>
<keyword evidence="2" id="KW-0436">Ligase</keyword>
<evidence type="ECO:0000256" key="1">
    <source>
        <dbReference type="ARBA" id="ARBA00006432"/>
    </source>
</evidence>
<dbReference type="PANTHER" id="PTHR43107:SF15">
    <property type="entry name" value="FATTY ACID TRANSPORT PROTEIN 3, ISOFORM A"/>
    <property type="match status" value="1"/>
</dbReference>
<evidence type="ECO:0000313" key="6">
    <source>
        <dbReference type="EMBL" id="VDK54843.1"/>
    </source>
</evidence>
<keyword evidence="3" id="KW-0547">Nucleotide-binding</keyword>
<comment type="similarity">
    <text evidence="1">Belongs to the ATP-dependent AMP-binding enzyme family.</text>
</comment>
<dbReference type="GO" id="GO:0005789">
    <property type="term" value="C:endoplasmic reticulum membrane"/>
    <property type="evidence" value="ECO:0007669"/>
    <property type="project" value="TreeGrafter"/>
</dbReference>
<reference evidence="6 7" key="1">
    <citation type="submission" date="2018-11" db="EMBL/GenBank/DDBJ databases">
        <authorList>
            <consortium name="Pathogen Informatics"/>
        </authorList>
    </citation>
    <scope>NUCLEOTIDE SEQUENCE [LARGE SCALE GENOMIC DNA]</scope>
</reference>
<gene>
    <name evidence="6" type="ORF">DILT_LOCUS2055</name>
</gene>
<evidence type="ECO:0000313" key="7">
    <source>
        <dbReference type="Proteomes" id="UP000281553"/>
    </source>
</evidence>
<dbReference type="SUPFAM" id="SSF56801">
    <property type="entry name" value="Acetyl-CoA synthetase-like"/>
    <property type="match status" value="1"/>
</dbReference>
<dbReference type="AlphaFoldDB" id="A0A3P6RFZ5"/>
<evidence type="ECO:0000256" key="3">
    <source>
        <dbReference type="ARBA" id="ARBA00022741"/>
    </source>
</evidence>
<accession>A0A3P6RFZ5</accession>
<dbReference type="GO" id="GO:0044539">
    <property type="term" value="P:long-chain fatty acid import into cell"/>
    <property type="evidence" value="ECO:0007669"/>
    <property type="project" value="TreeGrafter"/>
</dbReference>
<dbReference type="GO" id="GO:0004467">
    <property type="term" value="F:long-chain fatty acid-CoA ligase activity"/>
    <property type="evidence" value="ECO:0007669"/>
    <property type="project" value="TreeGrafter"/>
</dbReference>